<proteinExistence type="predicted"/>
<dbReference type="EMBL" id="BQNB010021264">
    <property type="protein sequence ID" value="GJU04597.1"/>
    <property type="molecule type" value="Genomic_DNA"/>
</dbReference>
<dbReference type="SUPFAM" id="SSF81383">
    <property type="entry name" value="F-box domain"/>
    <property type="match status" value="1"/>
</dbReference>
<reference evidence="2" key="2">
    <citation type="submission" date="2022-01" db="EMBL/GenBank/DDBJ databases">
        <authorList>
            <person name="Yamashiro T."/>
            <person name="Shiraishi A."/>
            <person name="Satake H."/>
            <person name="Nakayama K."/>
        </authorList>
    </citation>
    <scope>NUCLEOTIDE SEQUENCE</scope>
</reference>
<name>A0ABQ5IWI9_9ASTR</name>
<accession>A0ABQ5IWI9</accession>
<dbReference type="InterPro" id="IPR053197">
    <property type="entry name" value="F-box_SCFL_complex_component"/>
</dbReference>
<gene>
    <name evidence="2" type="ORF">Tco_1121027</name>
</gene>
<dbReference type="Proteomes" id="UP001151760">
    <property type="component" value="Unassembled WGS sequence"/>
</dbReference>
<protein>
    <submittedName>
        <fullName evidence="2">F-box domain containing protein</fullName>
    </submittedName>
</protein>
<dbReference type="InterPro" id="IPR032675">
    <property type="entry name" value="LRR_dom_sf"/>
</dbReference>
<evidence type="ECO:0000313" key="3">
    <source>
        <dbReference type="Proteomes" id="UP001151760"/>
    </source>
</evidence>
<sequence length="354" mass="40716">MDYKQVEKRMNDEIDRLSNLPDDLIHKILSFVGIKCAIETSALSSRWRFIWTSMPYLDFLVEDFSTPPKLSQFVTQVLSRRNNLVEVFSIKLRFRGYFSQEFVKQLLNYAFSHNIRQLDITWLYEKGIDYPLSLICSRSLTHLSLRKKYVYRIGKGYGFTSTSTLKLPLLTSLYLEDIIFCCDDDSDKCVGIFSECVNLKILTLKGCKVTGFSHLNICLPLLSNLTLADVHGKLNSVNLSLSFAPFYYSLEKVELCVTHSIVSAHKMVCLFQQLQRVKYLTLNMEILEFLSSSVELISNQPSPFANLKSLHIYPIKDLSEVRNDVKMSSEVKNYLLENSPSATFTMVSREVFTS</sequence>
<feature type="domain" description="F-box" evidence="1">
    <location>
        <begin position="20"/>
        <end position="60"/>
    </location>
</feature>
<dbReference type="PANTHER" id="PTHR34223">
    <property type="entry name" value="OS11G0201299 PROTEIN"/>
    <property type="match status" value="1"/>
</dbReference>
<dbReference type="CDD" id="cd22160">
    <property type="entry name" value="F-box_AtFBL13-like"/>
    <property type="match status" value="1"/>
</dbReference>
<organism evidence="2 3">
    <name type="scientific">Tanacetum coccineum</name>
    <dbReference type="NCBI Taxonomy" id="301880"/>
    <lineage>
        <taxon>Eukaryota</taxon>
        <taxon>Viridiplantae</taxon>
        <taxon>Streptophyta</taxon>
        <taxon>Embryophyta</taxon>
        <taxon>Tracheophyta</taxon>
        <taxon>Spermatophyta</taxon>
        <taxon>Magnoliopsida</taxon>
        <taxon>eudicotyledons</taxon>
        <taxon>Gunneridae</taxon>
        <taxon>Pentapetalae</taxon>
        <taxon>asterids</taxon>
        <taxon>campanulids</taxon>
        <taxon>Asterales</taxon>
        <taxon>Asteraceae</taxon>
        <taxon>Asteroideae</taxon>
        <taxon>Anthemideae</taxon>
        <taxon>Anthemidinae</taxon>
        <taxon>Tanacetum</taxon>
    </lineage>
</organism>
<dbReference type="Gene3D" id="3.80.10.10">
    <property type="entry name" value="Ribonuclease Inhibitor"/>
    <property type="match status" value="1"/>
</dbReference>
<dbReference type="InterPro" id="IPR001810">
    <property type="entry name" value="F-box_dom"/>
</dbReference>
<keyword evidence="3" id="KW-1185">Reference proteome</keyword>
<evidence type="ECO:0000259" key="1">
    <source>
        <dbReference type="SMART" id="SM00256"/>
    </source>
</evidence>
<reference evidence="2" key="1">
    <citation type="journal article" date="2022" name="Int. J. Mol. Sci.">
        <title>Draft Genome of Tanacetum Coccineum: Genomic Comparison of Closely Related Tanacetum-Family Plants.</title>
        <authorList>
            <person name="Yamashiro T."/>
            <person name="Shiraishi A."/>
            <person name="Nakayama K."/>
            <person name="Satake H."/>
        </authorList>
    </citation>
    <scope>NUCLEOTIDE SEQUENCE</scope>
</reference>
<dbReference type="Pfam" id="PF00646">
    <property type="entry name" value="F-box"/>
    <property type="match status" value="1"/>
</dbReference>
<dbReference type="SMART" id="SM00256">
    <property type="entry name" value="FBOX"/>
    <property type="match status" value="1"/>
</dbReference>
<dbReference type="InterPro" id="IPR036047">
    <property type="entry name" value="F-box-like_dom_sf"/>
</dbReference>
<evidence type="ECO:0000313" key="2">
    <source>
        <dbReference type="EMBL" id="GJU04597.1"/>
    </source>
</evidence>
<comment type="caution">
    <text evidence="2">The sequence shown here is derived from an EMBL/GenBank/DDBJ whole genome shotgun (WGS) entry which is preliminary data.</text>
</comment>
<dbReference type="InterPro" id="IPR053781">
    <property type="entry name" value="F-box_AtFBL13-like"/>
</dbReference>
<dbReference type="SUPFAM" id="SSF52058">
    <property type="entry name" value="L domain-like"/>
    <property type="match status" value="1"/>
</dbReference>
<dbReference type="PANTHER" id="PTHR34223:SF101">
    <property type="entry name" value="F-BOX DOMAIN-CONTAINING PROTEIN"/>
    <property type="match status" value="1"/>
</dbReference>